<feature type="compositionally biased region" description="Polar residues" evidence="6">
    <location>
        <begin position="859"/>
        <end position="872"/>
    </location>
</feature>
<dbReference type="SMART" id="SM00220">
    <property type="entry name" value="S_TKc"/>
    <property type="match status" value="1"/>
</dbReference>
<feature type="compositionally biased region" description="Polar residues" evidence="6">
    <location>
        <begin position="904"/>
        <end position="914"/>
    </location>
</feature>
<dbReference type="PROSITE" id="PS50003">
    <property type="entry name" value="PH_DOMAIN"/>
    <property type="match status" value="1"/>
</dbReference>
<feature type="region of interest" description="Disordered" evidence="6">
    <location>
        <begin position="904"/>
        <end position="953"/>
    </location>
</feature>
<dbReference type="PROSITE" id="PS00108">
    <property type="entry name" value="PROTEIN_KINASE_ST"/>
    <property type="match status" value="1"/>
</dbReference>
<feature type="domain" description="PH" evidence="7">
    <location>
        <begin position="18"/>
        <end position="121"/>
    </location>
</feature>
<dbReference type="InterPro" id="IPR011993">
    <property type="entry name" value="PH-like_dom_sf"/>
</dbReference>
<dbReference type="Gene3D" id="2.30.29.30">
    <property type="entry name" value="Pleckstrin-homology domain (PH domain)/Phosphotyrosine-binding domain (PTB)"/>
    <property type="match status" value="1"/>
</dbReference>
<accession>A0ABQ7G9Z3</accession>
<keyword evidence="4 5" id="KW-0067">ATP-binding</keyword>
<sequence length="953" mass="101563">MSNRRPVRALETKPEPVQPARHSYLWRLSKFRKAWEQKWFTLDRNGFVSAKTPQGLALCKPVFDEGLPEQAWPEMRVTAKDHGVMMFGMTVKSDEGETVTLHSPDRFLRDAWVQTINMAAKARRSNMYINDRFSIDFQKPLGTGLFAVVLQGQEISTGTNVAIKVIKADAYKEYKDLIEQLCEGGNLMTSLANRPYYCERDVASLMRQLVEAVQHCHRQGIVHCDLKPENIVLQNKSPDSPIKLIDFSLASFFNTSTEPGGTPEFVAPELLIKPEQYAEYGCGPSVDVWALGVILYYLLCGTTPFYAKTMDAIIERVKSGVWDFSGPCWHQVSPEAMDLIEMLLQFNPKDRASSLSLLDHPWFRMHSTQHRTGVLRDALRGFKVAWTAPCRWYLELSAFPVPSGGLDSALPTASSPTAAAAAGGTSGNRSHRQRKVSDGVSWADLMQQRVPLDPVTSPSHSGKLPPTSLLSASSRGSGGAGMGEFGGMAMGNDLGGGMSGLGVEGLGFSGLGGKGVLGLAGTASTSQVPDMGINVQQGGVGNGSGASGAPPHACAPQSSMGPSRVLGNRMLGRAATLPTSQLNVPATVAVEAPMQGLEPAGGSASPWTPLHDLIAGDMGASGPPSQRHLGSSVRSRSAAPYSVLSRATTTGYAQRPRCFTTRAHADGSQWSRSMGQVPAMERELGGDAWNGEVMMGNSAPQEPVGLGSRSLSGTAYSTRSASQTQPLGLQLYQEQPELSWDAQQQQQQQQQQQLGGGSISPEVSSAHTTSSSTSIQQLLALRAQLAALKEEKQRRQSQQQLLAGGAGGSGSSGVVDSILTKRHSTPSPDSLSLNLPQQAFQPHGPASMPNSSPRPSPSGFLNSLSQGSHSPVSRSSGGWGGSGSLPHLPALDCTHLPTITSEDNVLSSAPTNTQPSSFCFPLPSPLGQPGRSSMPSFAGMGWEGLPSTDRGWL</sequence>
<reference evidence="9" key="1">
    <citation type="submission" date="2017-08" db="EMBL/GenBank/DDBJ databases">
        <authorList>
            <person name="Polle J.E."/>
            <person name="Barry K."/>
            <person name="Cushman J."/>
            <person name="Schmutz J."/>
            <person name="Tran D."/>
            <person name="Hathwaick L.T."/>
            <person name="Yim W.C."/>
            <person name="Jenkins J."/>
            <person name="Mckie-Krisberg Z.M."/>
            <person name="Prochnik S."/>
            <person name="Lindquist E."/>
            <person name="Dockter R.B."/>
            <person name="Adam C."/>
            <person name="Molina H."/>
            <person name="Bunkerborg J."/>
            <person name="Jin E."/>
            <person name="Buchheim M."/>
            <person name="Magnuson J."/>
        </authorList>
    </citation>
    <scope>NUCLEOTIDE SEQUENCE</scope>
    <source>
        <strain evidence="9">CCAP 19/18</strain>
    </source>
</reference>
<comment type="caution">
    <text evidence="9">The sequence shown here is derived from an EMBL/GenBank/DDBJ whole genome shotgun (WGS) entry which is preliminary data.</text>
</comment>
<proteinExistence type="predicted"/>
<dbReference type="SUPFAM" id="SSF50729">
    <property type="entry name" value="PH domain-like"/>
    <property type="match status" value="1"/>
</dbReference>
<feature type="region of interest" description="Disordered" evidence="6">
    <location>
        <begin position="530"/>
        <end position="559"/>
    </location>
</feature>
<dbReference type="Pfam" id="PF00069">
    <property type="entry name" value="Pkinase"/>
    <property type="match status" value="1"/>
</dbReference>
<evidence type="ECO:0008006" key="11">
    <source>
        <dbReference type="Google" id="ProtNLM"/>
    </source>
</evidence>
<name>A0ABQ7G9Z3_DUNSA</name>
<feature type="binding site" evidence="5">
    <location>
        <position position="164"/>
    </location>
    <ligand>
        <name>ATP</name>
        <dbReference type="ChEBI" id="CHEBI:30616"/>
    </ligand>
</feature>
<feature type="compositionally biased region" description="Low complexity" evidence="6">
    <location>
        <begin position="743"/>
        <end position="753"/>
    </location>
</feature>
<feature type="region of interest" description="Disordered" evidence="6">
    <location>
        <begin position="617"/>
        <end position="640"/>
    </location>
</feature>
<feature type="compositionally biased region" description="Low complexity" evidence="6">
    <location>
        <begin position="411"/>
        <end position="423"/>
    </location>
</feature>
<feature type="region of interest" description="Disordered" evidence="6">
    <location>
        <begin position="409"/>
        <end position="436"/>
    </location>
</feature>
<dbReference type="Gene3D" id="3.30.200.20">
    <property type="entry name" value="Phosphorylase Kinase, domain 1"/>
    <property type="match status" value="1"/>
</dbReference>
<evidence type="ECO:0000256" key="2">
    <source>
        <dbReference type="ARBA" id="ARBA00022741"/>
    </source>
</evidence>
<evidence type="ECO:0000256" key="4">
    <source>
        <dbReference type="ARBA" id="ARBA00022840"/>
    </source>
</evidence>
<evidence type="ECO:0000256" key="1">
    <source>
        <dbReference type="ARBA" id="ARBA00022679"/>
    </source>
</evidence>
<feature type="compositionally biased region" description="Polar residues" evidence="6">
    <location>
        <begin position="709"/>
        <end position="722"/>
    </location>
</feature>
<feature type="region of interest" description="Disordered" evidence="6">
    <location>
        <begin position="738"/>
        <end position="771"/>
    </location>
</feature>
<evidence type="ECO:0000259" key="7">
    <source>
        <dbReference type="PROSITE" id="PS50003"/>
    </source>
</evidence>
<dbReference type="InterPro" id="IPR017441">
    <property type="entry name" value="Protein_kinase_ATP_BS"/>
</dbReference>
<dbReference type="InterPro" id="IPR000719">
    <property type="entry name" value="Prot_kinase_dom"/>
</dbReference>
<dbReference type="SUPFAM" id="SSF56112">
    <property type="entry name" value="Protein kinase-like (PK-like)"/>
    <property type="match status" value="1"/>
</dbReference>
<dbReference type="PROSITE" id="PS00107">
    <property type="entry name" value="PROTEIN_KINASE_ATP"/>
    <property type="match status" value="1"/>
</dbReference>
<dbReference type="PROSITE" id="PS50011">
    <property type="entry name" value="PROTEIN_KINASE_DOM"/>
    <property type="match status" value="1"/>
</dbReference>
<evidence type="ECO:0000259" key="8">
    <source>
        <dbReference type="PROSITE" id="PS50011"/>
    </source>
</evidence>
<evidence type="ECO:0000313" key="10">
    <source>
        <dbReference type="Proteomes" id="UP000815325"/>
    </source>
</evidence>
<dbReference type="InterPro" id="IPR001849">
    <property type="entry name" value="PH_domain"/>
</dbReference>
<keyword evidence="3" id="KW-0418">Kinase</keyword>
<gene>
    <name evidence="9" type="ORF">DUNSADRAFT_13159</name>
</gene>
<evidence type="ECO:0000256" key="6">
    <source>
        <dbReference type="SAM" id="MobiDB-lite"/>
    </source>
</evidence>
<dbReference type="EMBL" id="MU069950">
    <property type="protein sequence ID" value="KAF5831424.1"/>
    <property type="molecule type" value="Genomic_DNA"/>
</dbReference>
<dbReference type="InterPro" id="IPR011009">
    <property type="entry name" value="Kinase-like_dom_sf"/>
</dbReference>
<dbReference type="Proteomes" id="UP000815325">
    <property type="component" value="Unassembled WGS sequence"/>
</dbReference>
<feature type="domain" description="Protein kinase" evidence="8">
    <location>
        <begin position="76"/>
        <end position="363"/>
    </location>
</feature>
<dbReference type="CDD" id="cd00821">
    <property type="entry name" value="PH"/>
    <property type="match status" value="1"/>
</dbReference>
<feature type="region of interest" description="Disordered" evidence="6">
    <location>
        <begin position="796"/>
        <end position="883"/>
    </location>
</feature>
<dbReference type="PANTHER" id="PTHR24347">
    <property type="entry name" value="SERINE/THREONINE-PROTEIN KINASE"/>
    <property type="match status" value="1"/>
</dbReference>
<dbReference type="Gene3D" id="1.10.510.10">
    <property type="entry name" value="Transferase(Phosphotransferase) domain 1"/>
    <property type="match status" value="1"/>
</dbReference>
<protein>
    <recommendedName>
        <fullName evidence="11">Protein kinase domain-containing protein</fullName>
    </recommendedName>
</protein>
<feature type="compositionally biased region" description="Polar residues" evidence="6">
    <location>
        <begin position="825"/>
        <end position="840"/>
    </location>
</feature>
<evidence type="ECO:0000256" key="5">
    <source>
        <dbReference type="PROSITE-ProRule" id="PRU10141"/>
    </source>
</evidence>
<feature type="region of interest" description="Disordered" evidence="6">
    <location>
        <begin position="689"/>
        <end position="722"/>
    </location>
</feature>
<keyword evidence="2 5" id="KW-0547">Nucleotide-binding</keyword>
<organism evidence="9 10">
    <name type="scientific">Dunaliella salina</name>
    <name type="common">Green alga</name>
    <name type="synonym">Protococcus salinus</name>
    <dbReference type="NCBI Taxonomy" id="3046"/>
    <lineage>
        <taxon>Eukaryota</taxon>
        <taxon>Viridiplantae</taxon>
        <taxon>Chlorophyta</taxon>
        <taxon>core chlorophytes</taxon>
        <taxon>Chlorophyceae</taxon>
        <taxon>CS clade</taxon>
        <taxon>Chlamydomonadales</taxon>
        <taxon>Dunaliellaceae</taxon>
        <taxon>Dunaliella</taxon>
    </lineage>
</organism>
<keyword evidence="1" id="KW-0808">Transferase</keyword>
<feature type="region of interest" description="Disordered" evidence="6">
    <location>
        <begin position="452"/>
        <end position="478"/>
    </location>
</feature>
<evidence type="ECO:0000256" key="3">
    <source>
        <dbReference type="ARBA" id="ARBA00022777"/>
    </source>
</evidence>
<dbReference type="InterPro" id="IPR008271">
    <property type="entry name" value="Ser/Thr_kinase_AS"/>
</dbReference>
<keyword evidence="10" id="KW-1185">Reference proteome</keyword>
<evidence type="ECO:0000313" key="9">
    <source>
        <dbReference type="EMBL" id="KAF5831424.1"/>
    </source>
</evidence>